<reference evidence="1 2" key="1">
    <citation type="submission" date="2018-11" db="EMBL/GenBank/DDBJ databases">
        <title>Phylogenetic determinants of toxin gene distribution in genomes of Brevibacillus laterosporus.</title>
        <authorList>
            <person name="Glare T.R."/>
            <person name="Durrant A."/>
            <person name="Berry C."/>
            <person name="Palma L."/>
            <person name="Ormskirk M."/>
            <person name="Cox M.O."/>
        </authorList>
    </citation>
    <scope>NUCLEOTIDE SEQUENCE [LARGE SCALE GENOMIC DNA]</scope>
    <source>
        <strain evidence="1 2">1821L</strain>
    </source>
</reference>
<proteinExistence type="predicted"/>
<sequence>MNAAAQRIYNLGVKEAQMQGVDVNIVLATLEAETNFTNKTGDQGNSLGPGQVQPRWHSATFIAQANRFRLEWPRTLQEQTNLVLSHDQFAVAVAVAVIKQKWDAAKGNFLQFSKWYVGEKIPQSDYERRLKIYQKYVGGGVPNTWPGTSSVASGSNSPSGFGGSPSSANQINDISLPSTNYGIVANSQKNGNVLYGRRYRVLVSSAKGAALDVSQLRCMFDIRKTLTPQPNFSTVTIYNLNAETENQIINEGDTVIVEAGYEGEQYGLIFRGDVVQAVRGKEDGVSYKLTLNSIDGDRFLNSGYVTFSVAKGQTARTQISAVTDRAKIPAKLGTISGNLQSAQLTRGKVFFGLAKDYLRQLAQSNSATFYLEDGKVNVITAQDYPPNEIVDLSPDSGLIGTPMQNDFGVNFKCLLNPRLKINSLVRINNSLIQEQTYQFGQMPRGLDAAGIYRIIGMRFYGDTQGDAWYTECDCVSQAGGVMPGLMASTSSNPWR</sequence>
<dbReference type="Gene3D" id="1.10.530.10">
    <property type="match status" value="1"/>
</dbReference>
<evidence type="ECO:0000313" key="2">
    <source>
        <dbReference type="Proteomes" id="UP000319432"/>
    </source>
</evidence>
<dbReference type="Proteomes" id="UP000319432">
    <property type="component" value="Chromosome"/>
</dbReference>
<organism evidence="1 2">
    <name type="scientific">Brevibacillus laterosporus</name>
    <name type="common">Bacillus laterosporus</name>
    <dbReference type="NCBI Taxonomy" id="1465"/>
    <lineage>
        <taxon>Bacteria</taxon>
        <taxon>Bacillati</taxon>
        <taxon>Bacillota</taxon>
        <taxon>Bacilli</taxon>
        <taxon>Bacillales</taxon>
        <taxon>Paenibacillaceae</taxon>
        <taxon>Brevibacillus</taxon>
    </lineage>
</organism>
<accession>A0A518V519</accession>
<dbReference type="NCBIfam" id="NF047561">
    <property type="entry name" value="orf58_phage_fam"/>
    <property type="match status" value="1"/>
</dbReference>
<protein>
    <submittedName>
        <fullName evidence="1">Uncharacterized protein</fullName>
    </submittedName>
</protein>
<name>A0A518V519_BRELA</name>
<evidence type="ECO:0000313" key="1">
    <source>
        <dbReference type="EMBL" id="QDX92075.1"/>
    </source>
</evidence>
<dbReference type="InterPro" id="IPR054496">
    <property type="entry name" value="E217_GP41"/>
</dbReference>
<dbReference type="EMBL" id="CP033464">
    <property type="protein sequence ID" value="QDX92075.1"/>
    <property type="molecule type" value="Genomic_DNA"/>
</dbReference>
<dbReference type="AlphaFoldDB" id="A0A518V519"/>
<dbReference type="Pfam" id="PF22759">
    <property type="entry name" value="E217_GP41"/>
    <property type="match status" value="1"/>
</dbReference>
<keyword evidence="2" id="KW-1185">Reference proteome</keyword>
<gene>
    <name evidence="1" type="ORF">EEL30_06645</name>
</gene>